<dbReference type="Pfam" id="PF12359">
    <property type="entry name" value="DUF3645"/>
    <property type="match status" value="1"/>
</dbReference>
<evidence type="ECO:0000313" key="12">
    <source>
        <dbReference type="Proteomes" id="UP001201163"/>
    </source>
</evidence>
<keyword evidence="12" id="KW-1185">Reference proteome</keyword>
<feature type="domain" description="DUF3645" evidence="9">
    <location>
        <begin position="2366"/>
        <end position="2398"/>
    </location>
</feature>
<dbReference type="InterPro" id="IPR022105">
    <property type="entry name" value="DUF3645"/>
</dbReference>
<dbReference type="PANTHER" id="PTHR13367:SF33">
    <property type="entry name" value="P-LOOP CONTAINING NUCLEOSIDE TRIPHOSPHATE HYDROLASE PROTEIN"/>
    <property type="match status" value="1"/>
</dbReference>
<dbReference type="InterPro" id="IPR022099">
    <property type="entry name" value="DUF3638"/>
</dbReference>
<dbReference type="PANTHER" id="PTHR13367">
    <property type="entry name" value="UBIQUITIN THIOESTERASE"/>
    <property type="match status" value="1"/>
</dbReference>
<comment type="catalytic activity">
    <reaction evidence="1">
        <text>Thiol-dependent hydrolysis of ester, thioester, amide, peptide and isopeptide bonds formed by the C-terminal Gly of ubiquitin (a 76-residue protein attached to proteins as an intracellular targeting signal).</text>
        <dbReference type="EC" id="3.4.19.12"/>
    </reaction>
</comment>
<reference evidence="11" key="1">
    <citation type="submission" date="2022-01" db="EMBL/GenBank/DDBJ databases">
        <title>Comparative genomics reveals a dynamic genome evolution in the ectomycorrhizal milk-cap (Lactarius) mushrooms.</title>
        <authorList>
            <consortium name="DOE Joint Genome Institute"/>
            <person name="Lebreton A."/>
            <person name="Tang N."/>
            <person name="Kuo A."/>
            <person name="LaButti K."/>
            <person name="Drula E."/>
            <person name="Barry K."/>
            <person name="Clum A."/>
            <person name="Lipzen A."/>
            <person name="Mousain D."/>
            <person name="Ng V."/>
            <person name="Wang R."/>
            <person name="Wang X."/>
            <person name="Dai Y."/>
            <person name="Henrissat B."/>
            <person name="Grigoriev I.V."/>
            <person name="Guerin-Laguette A."/>
            <person name="Yu F."/>
            <person name="Martin F.M."/>
        </authorList>
    </citation>
    <scope>NUCLEOTIDE SEQUENCE</scope>
    <source>
        <strain evidence="11">QP</strain>
    </source>
</reference>
<feature type="domain" description="DUF3638" evidence="8">
    <location>
        <begin position="2022"/>
        <end position="2246"/>
    </location>
</feature>
<dbReference type="GO" id="GO:0004843">
    <property type="term" value="F:cysteine-type deubiquitinase activity"/>
    <property type="evidence" value="ECO:0007669"/>
    <property type="project" value="UniProtKB-EC"/>
</dbReference>
<evidence type="ECO:0000256" key="3">
    <source>
        <dbReference type="ARBA" id="ARBA00022670"/>
    </source>
</evidence>
<gene>
    <name evidence="11" type="ORF">EDB92DRAFT_518918</name>
</gene>
<organism evidence="11 12">
    <name type="scientific">Lactarius akahatsu</name>
    <dbReference type="NCBI Taxonomy" id="416441"/>
    <lineage>
        <taxon>Eukaryota</taxon>
        <taxon>Fungi</taxon>
        <taxon>Dikarya</taxon>
        <taxon>Basidiomycota</taxon>
        <taxon>Agaricomycotina</taxon>
        <taxon>Agaricomycetes</taxon>
        <taxon>Russulales</taxon>
        <taxon>Russulaceae</taxon>
        <taxon>Lactarius</taxon>
    </lineage>
</organism>
<dbReference type="Proteomes" id="UP001201163">
    <property type="component" value="Unassembled WGS sequence"/>
</dbReference>
<keyword evidence="5" id="KW-0378">Hydrolase</keyword>
<dbReference type="Pfam" id="PF20255">
    <property type="entry name" value="DUF6606"/>
    <property type="match status" value="1"/>
</dbReference>
<dbReference type="GO" id="GO:0006508">
    <property type="term" value="P:proteolysis"/>
    <property type="evidence" value="ECO:0007669"/>
    <property type="project" value="UniProtKB-KW"/>
</dbReference>
<evidence type="ECO:0000259" key="8">
    <source>
        <dbReference type="Pfam" id="PF12340"/>
    </source>
</evidence>
<accession>A0AAD4QEI8</accession>
<protein>
    <recommendedName>
        <fullName evidence="2">ubiquitinyl hydrolase 1</fullName>
        <ecNumber evidence="2">3.4.19.12</ecNumber>
    </recommendedName>
</protein>
<evidence type="ECO:0000313" key="11">
    <source>
        <dbReference type="EMBL" id="KAH8992966.1"/>
    </source>
</evidence>
<sequence length="3094" mass="348325">METSTPVADIDSDVLRSVVEHVFMPPKLPQVGQDEKAERESNVAICHVLIDAARSFLQVLPYSQRPQWGHMIKMMESVHRAAKFPFETAKLQHTLSNMTIGDVFVMHIRAQNAAVIVRRLALTNYVQFEVFEVLQPPSAIMSAKGKLLCSYPGPAIQIPTDTFTNECFLRELSSFLVQMDVDILDSAPTTCKAGSVVHEVRESAHPRYISELLVGILRTFGRAAVVDRITKRIGDEVLWEDAYTPWRRSPLWLILRISLQTSLRVSNTYKTFMLFFHSFLLRNSLSRNFSSELLYAMRAKIARRLSKLRLAVSHHIYHFIYNTARVTEAHLQRRWTDFQALTSLSPLWLPETLDPVADSTISLAISYSHLEKMLNSTSCIPSRTQFSSSNTPRLNNTRDFKQFAEGRLANAIAKDRRLALADFEVSVGKYLGSWATASLHNDAALEVIVSCIEQYLSGAKDLYGTNAEDNSVMILTILDLWVAMDTLAIQQCPLLKQYSPEIPARFLHPLLLHRLDSIKRALFIEQYLSRRHEEALNVTPIFSNSPSESSFSAQYFCSSGSLQRLYGDINTHAHEERAEKRAELATLNQKARSLSKEASTLDHEQIKDTLGNEIHSGVCKKCELERQSKTLKIRAHEWPLSSSILRAQQAVFELSPPPAFSIWRDTTYLILRDLGMSEVPDSPDQPKLLLDAFSGLNRWVTRSRRRITIGSTTKSFSDNTHYKTVGIPAEETSVLLNNGLSLRLFDRSRKSWVVGSFSESSVESLCTPPVPTSSPYAPLHFAVSGTQHSSNEIIASQVDCPKEISVHEFVAFSGLRSGPRLQWLNIARELASPALSFRREEVHVLITQAVWQLGPLSDGIRDWHVDLGIPNFGRTLLRELDSLIEKIRANWLEEVTVRTIALICSRLIASATDPEVCEGACALLRKARDLTYQWIHDLCAKLESTQGELSREGLRRRLCMLAVTCFSTFDVSSEYVPAIFSCCNDLSIAMQCAIIVHDNTPSSLADDNTFYLTRMLHRHSRLLHLLEPVFSFHEPANLSFSLADGYDHAVSSFWPGYRRSTSSRWRAVPKPDSRWTSCVAEGGQKIHYNLLTGQLLVDGKPLGKLPQEIIEHPMYADILGARVLDVVPADVPGMEFMTRSTVSGYQILFSWGNGNITLKARQPGGSQLFQLVPRSTLSGDFPRHFIDKHVHWLDLSTGEVEFRPAGSSWTPNPSNWRLYFLNHVAQSHLMRRKRTPTVPSEELVDIRSATFGMVSSLLSSLEASEHIIVSQTEKLLEVSLPRLHLSFFVNQISELECRSIPGYVVDETQSIGTMFGLKNRLVLCPSRASPEGYLLPRRVIIPQGDISFAQHGDFASVSIDTGADKYVRWYEYIIDTNLRCLTSNSGLSGKLYACYLHALTSHCLPDPLLGHTGTEEALNTLGGAACRSFQRLDADSSKFLKLIAGLSPNRVYYPRHLQSMVTVVWNNLPALSQHHNFYTAVCSILDHARALEALYDKPIVFEIPGRNQLLLDRVASRNNVFYPQDLQSSSQQSPCKDVEYKSRDIPATDETSAELVAYRTSWSIWSSKLSLDGQPDLWGVLNLGGLLGPASTVVPLRYSRYWLEFDATQDWLMIYDLCRKATNDTDPQDLRTQLSFCLSAASFSKSKWASIIPFIAIIATDQRFRDLHPPSETSYTLSDGLRPSLTHLRDLISDCALPIHLTPAISLQVQATKKKKIDKRRKIEYEGAVKRESLVAAQETLSHWPNYQSVDISAQWFDKSDCHQRFAKYLRSISRNIQFRDHIQQLQEILQHYYEDHPDVPTVASYTFSPSFTASPSTASSCLIRDVLAFRTPLSTLEEPPLRTADLITLPATSSECSSKSTSQEGLQSLIRELQHTREPLPRLYGNDLGKSHHELMRQNPSELAQFGTIPSHDSLRLYHDECSRRKDLIFLELSEALAPTQGAEKVLDIAGLWPRITPRSVLRQLARNRIGSLPDQWKPVITRYAITILKYQQSQRLLELAFWQKNEAFFREIKTICEDMAAESTHDWLLIQIEANVLARPVQLSIAREMIAPSSKRSISLQLNMGEGKSSVIIPLVASTLANGSNLMRVVTPKPLSNQMFELLVSRLSGLANRPIFYVPFSRSLHLDTSLVRNISDLYRRCVDKGGVLVVHPEHILSQKLTRINFLLTSHGNCEKKSIVNDLGVLGDWMAKVSRDVLDESDEILHVRYQLVYTAGKQMPIDDHPNRWVTTQEVLDRLKVHAKRLHSKYMKTLEFNQTQRGFPTVRILDRAVSQKISLLIVDDALGGALSTLPLAVLSPPIREAIRRFVVRKHVTDEDRDLIFSRCAGSSLWCGILLLRGLLMDGEGILGYVLEQRRWRVDYGLDPSRTLLAVPYRAKDVPSLRAEFGHPDVAIALTCLSYYYGGLSKDQTLQCFDLLAKLDDPDKEYNQWVESEEDLPATLRQLNGVNTKDETVVDELLVPLFSRNTRVVDFYLSRVVFPRSAREFPYKLPTSAWDLVEDEENITTGFSGTNDNRYLLPTSITQEDPVSELGTNALVLQYLLQPENDFYECTGGSNGEQESAGAFLQRLVKKDPEIRVLLDVGAQMLELQNEDLARHWLSLRPDVLAAIFFNDSDHLTVLTQNGSLEPFVSSPCNRQLEKCVVYLDDAHTRGTDLKLPPGTRAAVTLGPKVTKDRLMQGCMRMRQLGKGHSVMFFAPPEVDRSIRGLIPSGEASGSSGSQIRVLDVLRWAMHETCEDISRHLPHWVQQGLDHHKRFTAYKQYSSTGNKGALRDAWMQAESRTLEQTYDPILRARGAGAILEINNIPALRERIERLAVIKSVDVRIAEEQEREVNHEMEIERQVEQPVKVRPAQDVIYEDIRTFVKTGKAPSLSGHIYSLFVPTGVDKILGLAARWSPSPLATAGFVTTTTNSVGTNLTDYLRPVNWILSSGSGKYSTVIVISSHEANELLPVIRKSKEVRLHIYAPRVAASMRSFSDLTFYSIPESAADTWTAPAHVRTLLNLFAGQLYFDSREEYERVCVLLGLHMAHPGAAQIEVDGFVLPAHRTGEDSPFTTSAISTLKQLTGLRRKGMGYGETDLGRVLNARPLGNDL</sequence>
<comment type="caution">
    <text evidence="11">The sequence shown here is derived from an EMBL/GenBank/DDBJ whole genome shotgun (WGS) entry which is preliminary data.</text>
</comment>
<feature type="domain" description="DUF6606" evidence="10">
    <location>
        <begin position="19"/>
        <end position="281"/>
    </location>
</feature>
<name>A0AAD4QEI8_9AGAM</name>
<keyword evidence="6" id="KW-0788">Thiol protease</keyword>
<evidence type="ECO:0000256" key="5">
    <source>
        <dbReference type="ARBA" id="ARBA00022801"/>
    </source>
</evidence>
<evidence type="ECO:0000259" key="10">
    <source>
        <dbReference type="Pfam" id="PF20255"/>
    </source>
</evidence>
<evidence type="ECO:0000259" key="9">
    <source>
        <dbReference type="Pfam" id="PF12359"/>
    </source>
</evidence>
<evidence type="ECO:0000256" key="6">
    <source>
        <dbReference type="ARBA" id="ARBA00022807"/>
    </source>
</evidence>
<evidence type="ECO:0000256" key="2">
    <source>
        <dbReference type="ARBA" id="ARBA00012759"/>
    </source>
</evidence>
<feature type="coiled-coil region" evidence="7">
    <location>
        <begin position="570"/>
        <end position="604"/>
    </location>
</feature>
<keyword evidence="4" id="KW-0833">Ubl conjugation pathway</keyword>
<keyword evidence="7" id="KW-0175">Coiled coil</keyword>
<evidence type="ECO:0000256" key="7">
    <source>
        <dbReference type="SAM" id="Coils"/>
    </source>
</evidence>
<dbReference type="InterPro" id="IPR051346">
    <property type="entry name" value="OTU_Deubiquitinase"/>
</dbReference>
<dbReference type="InterPro" id="IPR046541">
    <property type="entry name" value="DUF6606"/>
</dbReference>
<dbReference type="EMBL" id="JAKELL010000020">
    <property type="protein sequence ID" value="KAH8992966.1"/>
    <property type="molecule type" value="Genomic_DNA"/>
</dbReference>
<keyword evidence="3" id="KW-0645">Protease</keyword>
<evidence type="ECO:0000256" key="1">
    <source>
        <dbReference type="ARBA" id="ARBA00000707"/>
    </source>
</evidence>
<proteinExistence type="predicted"/>
<dbReference type="Pfam" id="PF12340">
    <property type="entry name" value="DUF3638"/>
    <property type="match status" value="1"/>
</dbReference>
<dbReference type="EC" id="3.4.19.12" evidence="2"/>
<evidence type="ECO:0000256" key="4">
    <source>
        <dbReference type="ARBA" id="ARBA00022786"/>
    </source>
</evidence>